<dbReference type="SUPFAM" id="SSF103247">
    <property type="entry name" value="TT1751-like"/>
    <property type="match status" value="1"/>
</dbReference>
<comment type="caution">
    <text evidence="2">The sequence shown here is derived from an EMBL/GenBank/DDBJ whole genome shotgun (WGS) entry which is preliminary data.</text>
</comment>
<dbReference type="InterPro" id="IPR005180">
    <property type="entry name" value="DUF302"/>
</dbReference>
<dbReference type="InterPro" id="IPR035923">
    <property type="entry name" value="TT1751-like_sf"/>
</dbReference>
<gene>
    <name evidence="2" type="ORF">B1C78_06130</name>
</gene>
<dbReference type="CDD" id="cd14797">
    <property type="entry name" value="DUF302"/>
    <property type="match status" value="1"/>
</dbReference>
<feature type="domain" description="DUF302" evidence="1">
    <location>
        <begin position="60"/>
        <end position="117"/>
    </location>
</feature>
<dbReference type="PANTHER" id="PTHR38342">
    <property type="entry name" value="SLR5037 PROTEIN"/>
    <property type="match status" value="1"/>
</dbReference>
<protein>
    <recommendedName>
        <fullName evidence="1">DUF302 domain-containing protein</fullName>
    </recommendedName>
</protein>
<sequence>MLLVAWILPGAALAQSGDQPQLVEVVKSNKSFPETLQVFKEEAKAAGWSVLNVNNMAGVLSMRGFTLEPVVIIDVCSGRYSARILANDDYRPVSAFMPCRVSIYQTSGGDVFISRMNTSAFLEMMPPEVAEVMAASDEEIAQIIARTVR</sequence>
<dbReference type="Proteomes" id="UP000189462">
    <property type="component" value="Unassembled WGS sequence"/>
</dbReference>
<dbReference type="OrthoDB" id="9791067at2"/>
<accession>A0A1V3NL94</accession>
<proteinExistence type="predicted"/>
<dbReference type="Gene3D" id="3.30.310.70">
    <property type="entry name" value="TT1751-like domain"/>
    <property type="match status" value="1"/>
</dbReference>
<evidence type="ECO:0000313" key="2">
    <source>
        <dbReference type="EMBL" id="OOG25723.1"/>
    </source>
</evidence>
<dbReference type="EMBL" id="MVBK01000035">
    <property type="protein sequence ID" value="OOG25723.1"/>
    <property type="molecule type" value="Genomic_DNA"/>
</dbReference>
<evidence type="ECO:0000259" key="1">
    <source>
        <dbReference type="Pfam" id="PF03625"/>
    </source>
</evidence>
<keyword evidence="3" id="KW-1185">Reference proteome</keyword>
<dbReference type="Pfam" id="PF03625">
    <property type="entry name" value="DUF302"/>
    <property type="match status" value="1"/>
</dbReference>
<dbReference type="RefSeq" id="WP_139349825.1">
    <property type="nucleotide sequence ID" value="NZ_MVBK01000035.1"/>
</dbReference>
<name>A0A1V3NL94_9GAMM</name>
<reference evidence="2 3" key="1">
    <citation type="submission" date="2017-02" db="EMBL/GenBank/DDBJ databases">
        <title>Genomic diversity within the haloalkaliphilic genus Thioalkalivibrio.</title>
        <authorList>
            <person name="Ahn A.-C."/>
            <person name="Meier-Kolthoff J."/>
            <person name="Overmars L."/>
            <person name="Richter M."/>
            <person name="Woyke T."/>
            <person name="Sorokin D.Y."/>
            <person name="Muyzer G."/>
        </authorList>
    </citation>
    <scope>NUCLEOTIDE SEQUENCE [LARGE SCALE GENOMIC DNA]</scope>
    <source>
        <strain evidence="2 3">ALJD</strain>
    </source>
</reference>
<dbReference type="AlphaFoldDB" id="A0A1V3NL94"/>
<evidence type="ECO:0000313" key="3">
    <source>
        <dbReference type="Proteomes" id="UP000189462"/>
    </source>
</evidence>
<dbReference type="STRING" id="108003.B1C78_06130"/>
<organism evidence="2 3">
    <name type="scientific">Thioalkalivibrio denitrificans</name>
    <dbReference type="NCBI Taxonomy" id="108003"/>
    <lineage>
        <taxon>Bacteria</taxon>
        <taxon>Pseudomonadati</taxon>
        <taxon>Pseudomonadota</taxon>
        <taxon>Gammaproteobacteria</taxon>
        <taxon>Chromatiales</taxon>
        <taxon>Ectothiorhodospiraceae</taxon>
        <taxon>Thioalkalivibrio</taxon>
    </lineage>
</organism>
<dbReference type="PANTHER" id="PTHR38342:SF1">
    <property type="entry name" value="SLR5037 PROTEIN"/>
    <property type="match status" value="1"/>
</dbReference>